<organism evidence="7 8">
    <name type="scientific">Rhodopila globiformis</name>
    <name type="common">Rhodopseudomonas globiformis</name>
    <dbReference type="NCBI Taxonomy" id="1071"/>
    <lineage>
        <taxon>Bacteria</taxon>
        <taxon>Pseudomonadati</taxon>
        <taxon>Pseudomonadota</taxon>
        <taxon>Alphaproteobacteria</taxon>
        <taxon>Acetobacterales</taxon>
        <taxon>Acetobacteraceae</taxon>
        <taxon>Rhodopila</taxon>
    </lineage>
</organism>
<dbReference type="RefSeq" id="WP_104521836.1">
    <property type="nucleotide sequence ID" value="NZ_NHRY01000254.1"/>
</dbReference>
<evidence type="ECO:0000256" key="4">
    <source>
        <dbReference type="ARBA" id="ARBA00022679"/>
    </source>
</evidence>
<dbReference type="AlphaFoldDB" id="A0A2S6MZH3"/>
<name>A0A2S6MZH3_RHOGL</name>
<evidence type="ECO:0000313" key="8">
    <source>
        <dbReference type="Proteomes" id="UP000239724"/>
    </source>
</evidence>
<dbReference type="CDD" id="cd02440">
    <property type="entry name" value="AdoMet_MTases"/>
    <property type="match status" value="1"/>
</dbReference>
<dbReference type="Gene3D" id="3.40.50.150">
    <property type="entry name" value="Vaccinia Virus protein VP39"/>
    <property type="match status" value="1"/>
</dbReference>
<evidence type="ECO:0000259" key="6">
    <source>
        <dbReference type="PROSITE" id="PS50123"/>
    </source>
</evidence>
<evidence type="ECO:0000256" key="1">
    <source>
        <dbReference type="ARBA" id="ARBA00001541"/>
    </source>
</evidence>
<dbReference type="EMBL" id="NHRY01000254">
    <property type="protein sequence ID" value="PPQ27746.1"/>
    <property type="molecule type" value="Genomic_DNA"/>
</dbReference>
<dbReference type="InterPro" id="IPR022642">
    <property type="entry name" value="CheR_C"/>
</dbReference>
<dbReference type="PANTHER" id="PTHR24422">
    <property type="entry name" value="CHEMOTAXIS PROTEIN METHYLTRANSFERASE"/>
    <property type="match status" value="1"/>
</dbReference>
<proteinExistence type="predicted"/>
<dbReference type="SUPFAM" id="SSF53335">
    <property type="entry name" value="S-adenosyl-L-methionine-dependent methyltransferases"/>
    <property type="match status" value="1"/>
</dbReference>
<dbReference type="InterPro" id="IPR000780">
    <property type="entry name" value="CheR_MeTrfase"/>
</dbReference>
<dbReference type="OrthoDB" id="9816309at2"/>
<dbReference type="EC" id="2.1.1.80" evidence="2"/>
<dbReference type="InterPro" id="IPR050903">
    <property type="entry name" value="Bact_Chemotaxis_MeTrfase"/>
</dbReference>
<evidence type="ECO:0000256" key="5">
    <source>
        <dbReference type="ARBA" id="ARBA00022691"/>
    </source>
</evidence>
<accession>A0A2S6MZH3</accession>
<dbReference type="InterPro" id="IPR029063">
    <property type="entry name" value="SAM-dependent_MTases_sf"/>
</dbReference>
<dbReference type="Proteomes" id="UP000239724">
    <property type="component" value="Unassembled WGS sequence"/>
</dbReference>
<reference evidence="7 8" key="1">
    <citation type="journal article" date="2018" name="Arch. Microbiol.">
        <title>New insights into the metabolic potential of the phototrophic purple bacterium Rhodopila globiformis DSM 161(T) from its draft genome sequence and evidence for a vanadium-dependent nitrogenase.</title>
        <authorList>
            <person name="Imhoff J.F."/>
            <person name="Rahn T."/>
            <person name="Kunzel S."/>
            <person name="Neulinger S.C."/>
        </authorList>
    </citation>
    <scope>NUCLEOTIDE SEQUENCE [LARGE SCALE GENOMIC DNA]</scope>
    <source>
        <strain evidence="7 8">DSM 161</strain>
    </source>
</reference>
<dbReference type="SMART" id="SM00138">
    <property type="entry name" value="MeTrc"/>
    <property type="match status" value="1"/>
</dbReference>
<dbReference type="PANTHER" id="PTHR24422:SF21">
    <property type="entry name" value="CHEMOTAXIS PROTEIN METHYLTRANSFERASE 1"/>
    <property type="match status" value="1"/>
</dbReference>
<comment type="caution">
    <text evidence="7">The sequence shown here is derived from an EMBL/GenBank/DDBJ whole genome shotgun (WGS) entry which is preliminary data.</text>
</comment>
<evidence type="ECO:0000256" key="3">
    <source>
        <dbReference type="ARBA" id="ARBA00022603"/>
    </source>
</evidence>
<comment type="catalytic activity">
    <reaction evidence="1">
        <text>L-glutamyl-[protein] + S-adenosyl-L-methionine = [protein]-L-glutamate 5-O-methyl ester + S-adenosyl-L-homocysteine</text>
        <dbReference type="Rhea" id="RHEA:24452"/>
        <dbReference type="Rhea" id="RHEA-COMP:10208"/>
        <dbReference type="Rhea" id="RHEA-COMP:10311"/>
        <dbReference type="ChEBI" id="CHEBI:29973"/>
        <dbReference type="ChEBI" id="CHEBI:57856"/>
        <dbReference type="ChEBI" id="CHEBI:59789"/>
        <dbReference type="ChEBI" id="CHEBI:82795"/>
        <dbReference type="EC" id="2.1.1.80"/>
    </reaction>
</comment>
<evidence type="ECO:0000313" key="7">
    <source>
        <dbReference type="EMBL" id="PPQ27746.1"/>
    </source>
</evidence>
<dbReference type="Pfam" id="PF03705">
    <property type="entry name" value="CheR_N"/>
    <property type="match status" value="1"/>
</dbReference>
<dbReference type="GO" id="GO:0032259">
    <property type="term" value="P:methylation"/>
    <property type="evidence" value="ECO:0007669"/>
    <property type="project" value="UniProtKB-KW"/>
</dbReference>
<feature type="domain" description="CheR-type methyltransferase" evidence="6">
    <location>
        <begin position="1"/>
        <end position="268"/>
    </location>
</feature>
<evidence type="ECO:0000256" key="2">
    <source>
        <dbReference type="ARBA" id="ARBA00012534"/>
    </source>
</evidence>
<keyword evidence="3" id="KW-0489">Methyltransferase</keyword>
<keyword evidence="5" id="KW-0949">S-adenosyl-L-methionine</keyword>
<gene>
    <name evidence="7" type="ORF">CCS01_26520</name>
</gene>
<sequence>MSGAMEALRGFVRDNAGINLGADKDYLVVSRLKPQLTSWNVATLDGLVDRLRAQPKGSLASQVIAALTINETLWFRDQKPFEALKSVIIPDLVSRVPADRPIAIWSAACSSGQEVYSIAMTMREEEQQLRGRRFGILGSDICEPVLARARSGIYSQFEVQRGLPVQRLVKYFEDLGGEWRVRTELRANIEFRALNLLDLPQNMGPFDIIFCRNVLIYFEPPIKKAVLASLAARTRPGGYLALGGAETTLGLTAAFTPLPGWAGVYRKTA</sequence>
<keyword evidence="4" id="KW-0808">Transferase</keyword>
<dbReference type="InterPro" id="IPR036804">
    <property type="entry name" value="CheR_N_sf"/>
</dbReference>
<protein>
    <recommendedName>
        <fullName evidence="2">protein-glutamate O-methyltransferase</fullName>
        <ecNumber evidence="2">2.1.1.80</ecNumber>
    </recommendedName>
</protein>
<dbReference type="PRINTS" id="PR00996">
    <property type="entry name" value="CHERMTFRASE"/>
</dbReference>
<dbReference type="Gene3D" id="1.10.155.10">
    <property type="entry name" value="Chemotaxis receptor methyltransferase CheR, N-terminal domain"/>
    <property type="match status" value="1"/>
</dbReference>
<dbReference type="SUPFAM" id="SSF47757">
    <property type="entry name" value="Chemotaxis receptor methyltransferase CheR, N-terminal domain"/>
    <property type="match status" value="1"/>
</dbReference>
<dbReference type="Pfam" id="PF01739">
    <property type="entry name" value="CheR"/>
    <property type="match status" value="1"/>
</dbReference>
<keyword evidence="8" id="KW-1185">Reference proteome</keyword>
<dbReference type="PROSITE" id="PS50123">
    <property type="entry name" value="CHER"/>
    <property type="match status" value="1"/>
</dbReference>
<dbReference type="GO" id="GO:0008983">
    <property type="term" value="F:protein-glutamate O-methyltransferase activity"/>
    <property type="evidence" value="ECO:0007669"/>
    <property type="project" value="UniProtKB-EC"/>
</dbReference>
<dbReference type="InterPro" id="IPR022641">
    <property type="entry name" value="CheR_N"/>
</dbReference>